<feature type="signal peptide" evidence="1">
    <location>
        <begin position="1"/>
        <end position="22"/>
    </location>
</feature>
<sequence>MKKLFILSALVFGSVVASHAQALTGTVNGVLNPVVGNLNAPVVTSNVANLTSPSNGGLTVVSGTSGLVNTATSNVARLNTFAVVNTLSNNPTVANLNVSNTQVLGNNVNNNTTVATNLLNNTSGAKYISATAPTTVTGGLANIGITPSAAVIINK</sequence>
<dbReference type="Proteomes" id="UP001236507">
    <property type="component" value="Unassembled WGS sequence"/>
</dbReference>
<evidence type="ECO:0000256" key="1">
    <source>
        <dbReference type="SAM" id="SignalP"/>
    </source>
</evidence>
<protein>
    <submittedName>
        <fullName evidence="2">Uncharacterized protein</fullName>
    </submittedName>
</protein>
<comment type="caution">
    <text evidence="2">The sequence shown here is derived from an EMBL/GenBank/DDBJ whole genome shotgun (WGS) entry which is preliminary data.</text>
</comment>
<keyword evidence="1" id="KW-0732">Signal</keyword>
<feature type="chain" id="PRO_5046863062" evidence="1">
    <location>
        <begin position="23"/>
        <end position="155"/>
    </location>
</feature>
<reference evidence="2 3" key="1">
    <citation type="submission" date="2023-05" db="EMBL/GenBank/DDBJ databases">
        <title>Novel species of genus Flectobacillus isolated from stream in China.</title>
        <authorList>
            <person name="Lu H."/>
        </authorList>
    </citation>
    <scope>NUCLEOTIDE SEQUENCE [LARGE SCALE GENOMIC DNA]</scope>
    <source>
        <strain evidence="2 3">KCTC 42575</strain>
    </source>
</reference>
<accession>A0ABT6YAF4</accession>
<name>A0ABT6YAF4_9BACT</name>
<gene>
    <name evidence="2" type="ORF">QM524_14685</name>
</gene>
<evidence type="ECO:0000313" key="2">
    <source>
        <dbReference type="EMBL" id="MDI9860457.1"/>
    </source>
</evidence>
<evidence type="ECO:0000313" key="3">
    <source>
        <dbReference type="Proteomes" id="UP001236507"/>
    </source>
</evidence>
<proteinExistence type="predicted"/>
<keyword evidence="3" id="KW-1185">Reference proteome</keyword>
<organism evidence="2 3">
    <name type="scientific">Flectobacillus roseus</name>
    <dbReference type="NCBI Taxonomy" id="502259"/>
    <lineage>
        <taxon>Bacteria</taxon>
        <taxon>Pseudomonadati</taxon>
        <taxon>Bacteroidota</taxon>
        <taxon>Cytophagia</taxon>
        <taxon>Cytophagales</taxon>
        <taxon>Flectobacillaceae</taxon>
        <taxon>Flectobacillus</taxon>
    </lineage>
</organism>
<dbReference type="RefSeq" id="WP_283345161.1">
    <property type="nucleotide sequence ID" value="NZ_JASHIF010000011.1"/>
</dbReference>
<dbReference type="EMBL" id="JASHIF010000011">
    <property type="protein sequence ID" value="MDI9860457.1"/>
    <property type="molecule type" value="Genomic_DNA"/>
</dbReference>